<evidence type="ECO:0000259" key="4">
    <source>
        <dbReference type="PROSITE" id="PS51722"/>
    </source>
</evidence>
<dbReference type="FunFam" id="2.40.50.250:FF:000001">
    <property type="entry name" value="GTP-binding protein TypA"/>
    <property type="match status" value="1"/>
</dbReference>
<dbReference type="GO" id="GO:0000027">
    <property type="term" value="P:ribosomal large subunit assembly"/>
    <property type="evidence" value="ECO:0007669"/>
    <property type="project" value="UniProtKB-UniRule"/>
</dbReference>
<dbReference type="HAMAP" id="MF_00849">
    <property type="entry name" value="BipA"/>
    <property type="match status" value="1"/>
</dbReference>
<dbReference type="Pfam" id="PF00679">
    <property type="entry name" value="EFG_C"/>
    <property type="match status" value="1"/>
</dbReference>
<dbReference type="Pfam" id="PF21018">
    <property type="entry name" value="BipA_C"/>
    <property type="match status" value="1"/>
</dbReference>
<dbReference type="SUPFAM" id="SSF54980">
    <property type="entry name" value="EF-G C-terminal domain-like"/>
    <property type="match status" value="2"/>
</dbReference>
<dbReference type="InterPro" id="IPR042116">
    <property type="entry name" value="TypA/BipA_C"/>
</dbReference>
<dbReference type="NCBIfam" id="TIGR01394">
    <property type="entry name" value="TypA_BipA"/>
    <property type="match status" value="1"/>
</dbReference>
<evidence type="ECO:0000256" key="1">
    <source>
        <dbReference type="ARBA" id="ARBA00022741"/>
    </source>
</evidence>
<dbReference type="PRINTS" id="PR00315">
    <property type="entry name" value="ELONGATNFCT"/>
</dbReference>
<comment type="caution">
    <text evidence="5">The sequence shown here is derived from an EMBL/GenBank/DDBJ whole genome shotgun (WGS) entry which is preliminary data.</text>
</comment>
<keyword evidence="3" id="KW-0378">Hydrolase</keyword>
<dbReference type="InterPro" id="IPR031157">
    <property type="entry name" value="G_TR_CS"/>
</dbReference>
<dbReference type="AlphaFoldDB" id="A0A9X4H6A7"/>
<dbReference type="GO" id="GO:0043022">
    <property type="term" value="F:ribosome binding"/>
    <property type="evidence" value="ECO:0007669"/>
    <property type="project" value="UniProtKB-UniRule"/>
</dbReference>
<dbReference type="InterPro" id="IPR047042">
    <property type="entry name" value="BipA_II"/>
</dbReference>
<keyword evidence="1 3" id="KW-0547">Nucleotide-binding</keyword>
<dbReference type="InterPro" id="IPR027417">
    <property type="entry name" value="P-loop_NTPase"/>
</dbReference>
<feature type="domain" description="Tr-type G" evidence="4">
    <location>
        <begin position="1"/>
        <end position="195"/>
    </location>
</feature>
<comment type="function">
    <text evidence="3">A 50S ribosomal subunit assembly protein with GTPase activity, required for 50S subunit assembly at low temperatures, may also play a role in translation. Binds GTP and analogs. Binds the 70S ribosome between the 30S and 50S subunits, in a similar position as ribosome-bound EF-G; it contacts a number of ribosomal proteins, both rRNAs and the A-site tRNA.</text>
</comment>
<dbReference type="Gene3D" id="3.30.70.240">
    <property type="match status" value="1"/>
</dbReference>
<dbReference type="PROSITE" id="PS00301">
    <property type="entry name" value="G_TR_1"/>
    <property type="match status" value="1"/>
</dbReference>
<dbReference type="NCBIfam" id="TIGR00231">
    <property type="entry name" value="small_GTP"/>
    <property type="match status" value="1"/>
</dbReference>
<dbReference type="InterPro" id="IPR035651">
    <property type="entry name" value="BipA_V"/>
</dbReference>
<keyword evidence="2 3" id="KW-0342">GTP-binding</keyword>
<comment type="catalytic activity">
    <reaction evidence="3">
        <text>GTP + H2O = GDP + phosphate + H(+)</text>
        <dbReference type="Rhea" id="RHEA:19669"/>
        <dbReference type="ChEBI" id="CHEBI:15377"/>
        <dbReference type="ChEBI" id="CHEBI:15378"/>
        <dbReference type="ChEBI" id="CHEBI:37565"/>
        <dbReference type="ChEBI" id="CHEBI:43474"/>
        <dbReference type="ChEBI" id="CHEBI:58189"/>
    </reaction>
</comment>
<protein>
    <recommendedName>
        <fullName evidence="3">Large ribosomal subunit assembly factor BipA</fullName>
        <ecNumber evidence="3">3.6.5.-</ecNumber>
    </recommendedName>
    <alternativeName>
        <fullName evidence="3">GTP-binding protein BipA</fullName>
    </alternativeName>
</protein>
<dbReference type="RefSeq" id="WP_277444185.1">
    <property type="nucleotide sequence ID" value="NZ_JAKOAV010000018.1"/>
</dbReference>
<dbReference type="InterPro" id="IPR000795">
    <property type="entry name" value="T_Tr_GTP-bd_dom"/>
</dbReference>
<dbReference type="FunFam" id="3.30.70.870:FF:000003">
    <property type="entry name" value="GTP-binding protein TypA"/>
    <property type="match status" value="1"/>
</dbReference>
<dbReference type="Proteomes" id="UP001154312">
    <property type="component" value="Unassembled WGS sequence"/>
</dbReference>
<dbReference type="InterPro" id="IPR004161">
    <property type="entry name" value="EFTu-like_2"/>
</dbReference>
<keyword evidence="3" id="KW-0694">RNA-binding</keyword>
<evidence type="ECO:0000256" key="2">
    <source>
        <dbReference type="ARBA" id="ARBA00023134"/>
    </source>
</evidence>
<dbReference type="InterPro" id="IPR005225">
    <property type="entry name" value="Small_GTP-bd"/>
</dbReference>
<dbReference type="InterPro" id="IPR047043">
    <property type="entry name" value="BipA_III"/>
</dbReference>
<dbReference type="SUPFAM" id="SSF50447">
    <property type="entry name" value="Translation proteins"/>
    <property type="match status" value="1"/>
</dbReference>
<comment type="subcellular location">
    <subcellularLocation>
        <location evidence="3">Cytoplasm</location>
    </subcellularLocation>
    <text evidence="3">Binds to ribosomes.</text>
</comment>
<dbReference type="GO" id="GO:0005829">
    <property type="term" value="C:cytosol"/>
    <property type="evidence" value="ECO:0007669"/>
    <property type="project" value="TreeGrafter"/>
</dbReference>
<feature type="binding site" evidence="3">
    <location>
        <begin position="125"/>
        <end position="128"/>
    </location>
    <ligand>
        <name>GTP</name>
        <dbReference type="ChEBI" id="CHEBI:37565"/>
    </ligand>
</feature>
<accession>A0A9X4H6A7</accession>
<keyword evidence="6" id="KW-1185">Reference proteome</keyword>
<gene>
    <name evidence="5" type="primary">typA</name>
    <name evidence="3" type="synonym">bipA</name>
    <name evidence="5" type="ORF">L7E55_10365</name>
</gene>
<dbReference type="InterPro" id="IPR000640">
    <property type="entry name" value="EFG_V-like"/>
</dbReference>
<dbReference type="Pfam" id="PF00009">
    <property type="entry name" value="GTP_EFTU"/>
    <property type="match status" value="1"/>
</dbReference>
<dbReference type="SMART" id="SM00838">
    <property type="entry name" value="EFG_C"/>
    <property type="match status" value="1"/>
</dbReference>
<dbReference type="InterPro" id="IPR009000">
    <property type="entry name" value="Transl_B-barrel_sf"/>
</dbReference>
<dbReference type="PANTHER" id="PTHR42908">
    <property type="entry name" value="TRANSLATION ELONGATION FACTOR-RELATED"/>
    <property type="match status" value="1"/>
</dbReference>
<evidence type="ECO:0000256" key="3">
    <source>
        <dbReference type="HAMAP-Rule" id="MF_00849"/>
    </source>
</evidence>
<keyword evidence="3" id="KW-0690">Ribosome biogenesis</keyword>
<sequence length="603" mass="67564">MFRNIAIIAHVDHGKTTLIDALLRQSGIFRANQQVAERVMDSFDLEKERGITILAKNTAVRYGDIKINIVDTPGHSDFGGEVERVLKMVNGVLLLVDAFEGTMPQTRFVLRKALQLNLKPIVVINKVDRADSRISEVVDDVLELFIDLEANDELLDFPIVYTSAKEGTATTDLDAPAQNMRPLLDTIVKHIAPPPGDIDGPLQLLINNTEYDNFVGRMGLGCVKRGKIAAGQQVSVIGHDGVSRQGRIGNLYVYEGLERVNVSEAPCGEIVAFSGLDDIKIGETVACLEHPEQLEPITVDEPTLKMTFMVNDSPFAGQDGKHLTSRHLRARLFKEMEKNVSLRVEETESPDVFQVSGRGELHLSILIETMRREGYEMQVSKPEVIYRWDAGQLMEPIELLMIDIPEDKTGVIMEIVGARKGEMVNMTSLGQDQIRLEFKIPARGLIGLRSQLLSETRGHGVMSHIFLDYEPYKGDIRGRYQGVLIAFESGEASLYGLHSAQDRGVLFITPGIKVYEGMIVGEHSREQDLEVNVCKKKHLTNVRSSTAEAAMRLDEPRQFSLEEALEYIGSDELLEVTPKNLRLRKRVLNKHDRQRNMKNYQTV</sequence>
<comment type="subunit">
    <text evidence="3">Monomer.</text>
</comment>
<keyword evidence="3" id="KW-0820">tRNA-binding</keyword>
<dbReference type="CDD" id="cd03710">
    <property type="entry name" value="BipA_TypA_C"/>
    <property type="match status" value="1"/>
</dbReference>
<dbReference type="EMBL" id="JAKOAV010000018">
    <property type="protein sequence ID" value="MDF9408753.1"/>
    <property type="molecule type" value="Genomic_DNA"/>
</dbReference>
<dbReference type="Pfam" id="PF03144">
    <property type="entry name" value="GTP_EFTU_D2"/>
    <property type="match status" value="1"/>
</dbReference>
<dbReference type="SUPFAM" id="SSF52540">
    <property type="entry name" value="P-loop containing nucleoside triphosphate hydrolases"/>
    <property type="match status" value="1"/>
</dbReference>
<dbReference type="CDD" id="cd01891">
    <property type="entry name" value="TypA_BipA"/>
    <property type="match status" value="1"/>
</dbReference>
<dbReference type="CDD" id="cd16263">
    <property type="entry name" value="BipA_III"/>
    <property type="match status" value="1"/>
</dbReference>
<reference evidence="5" key="1">
    <citation type="submission" date="2022-02" db="EMBL/GenBank/DDBJ databases">
        <authorList>
            <person name="Leng L."/>
        </authorList>
    </citation>
    <scope>NUCLEOTIDE SEQUENCE</scope>
    <source>
        <strain evidence="5">JI</strain>
    </source>
</reference>
<comment type="similarity">
    <text evidence="3">Belongs to the TRAFAC class translation factor GTPase superfamily. Classic translation factor GTPase family. BipA subfamily.</text>
</comment>
<dbReference type="Gene3D" id="2.40.50.250">
    <property type="entry name" value="bipa protein"/>
    <property type="match status" value="1"/>
</dbReference>
<organism evidence="5 6">
    <name type="scientific">Pelotomaculum isophthalicicum JI</name>
    <dbReference type="NCBI Taxonomy" id="947010"/>
    <lineage>
        <taxon>Bacteria</taxon>
        <taxon>Bacillati</taxon>
        <taxon>Bacillota</taxon>
        <taxon>Clostridia</taxon>
        <taxon>Eubacteriales</taxon>
        <taxon>Desulfotomaculaceae</taxon>
        <taxon>Pelotomaculum</taxon>
    </lineage>
</organism>
<dbReference type="GO" id="GO:0000049">
    <property type="term" value="F:tRNA binding"/>
    <property type="evidence" value="ECO:0007669"/>
    <property type="project" value="UniProtKB-KW"/>
</dbReference>
<feature type="binding site" evidence="3">
    <location>
        <begin position="12"/>
        <end position="17"/>
    </location>
    <ligand>
        <name>GTP</name>
        <dbReference type="ChEBI" id="CHEBI:37565"/>
    </ligand>
</feature>
<dbReference type="FunFam" id="3.40.50.300:FF:000055">
    <property type="entry name" value="GTP-binding protein TypA"/>
    <property type="match status" value="1"/>
</dbReference>
<dbReference type="Gene3D" id="3.30.70.870">
    <property type="entry name" value="Elongation Factor G (Translational Gtpase), domain 3"/>
    <property type="match status" value="1"/>
</dbReference>
<evidence type="ECO:0000313" key="5">
    <source>
        <dbReference type="EMBL" id="MDF9408753.1"/>
    </source>
</evidence>
<dbReference type="InterPro" id="IPR047041">
    <property type="entry name" value="BipA_GTP-bd_dom"/>
</dbReference>
<dbReference type="PANTHER" id="PTHR42908:SF8">
    <property type="entry name" value="TR-TYPE G DOMAIN-CONTAINING PROTEIN"/>
    <property type="match status" value="1"/>
</dbReference>
<dbReference type="InterPro" id="IPR006298">
    <property type="entry name" value="BipA"/>
</dbReference>
<dbReference type="GO" id="GO:0003924">
    <property type="term" value="F:GTPase activity"/>
    <property type="evidence" value="ECO:0007669"/>
    <property type="project" value="UniProtKB-UniRule"/>
</dbReference>
<dbReference type="GO" id="GO:0019843">
    <property type="term" value="F:rRNA binding"/>
    <property type="evidence" value="ECO:0007669"/>
    <property type="project" value="UniProtKB-KW"/>
</dbReference>
<keyword evidence="3" id="KW-0699">rRNA-binding</keyword>
<dbReference type="GO" id="GO:1990904">
    <property type="term" value="C:ribonucleoprotein complex"/>
    <property type="evidence" value="ECO:0007669"/>
    <property type="project" value="TreeGrafter"/>
</dbReference>
<dbReference type="Gene3D" id="2.40.30.10">
    <property type="entry name" value="Translation factors"/>
    <property type="match status" value="1"/>
</dbReference>
<proteinExistence type="inferred from homology"/>
<dbReference type="FunFam" id="3.30.70.240:FF:000002">
    <property type="entry name" value="GTP-binding protein TypA"/>
    <property type="match status" value="1"/>
</dbReference>
<dbReference type="EC" id="3.6.5.-" evidence="3"/>
<evidence type="ECO:0000313" key="6">
    <source>
        <dbReference type="Proteomes" id="UP001154312"/>
    </source>
</evidence>
<dbReference type="PROSITE" id="PS51722">
    <property type="entry name" value="G_TR_2"/>
    <property type="match status" value="1"/>
</dbReference>
<dbReference type="InterPro" id="IPR048876">
    <property type="entry name" value="BipA_C"/>
</dbReference>
<dbReference type="CDD" id="cd03691">
    <property type="entry name" value="BipA_TypA_II"/>
    <property type="match status" value="1"/>
</dbReference>
<keyword evidence="3" id="KW-0963">Cytoplasm</keyword>
<dbReference type="GO" id="GO:0005525">
    <property type="term" value="F:GTP binding"/>
    <property type="evidence" value="ECO:0007669"/>
    <property type="project" value="UniProtKB-UniRule"/>
</dbReference>
<name>A0A9X4H6A7_9FIRM</name>
<dbReference type="InterPro" id="IPR035647">
    <property type="entry name" value="EFG_III/V"/>
</dbReference>
<dbReference type="Gene3D" id="3.40.50.300">
    <property type="entry name" value="P-loop containing nucleotide triphosphate hydrolases"/>
    <property type="match status" value="1"/>
</dbReference>